<feature type="coiled-coil region" evidence="2">
    <location>
        <begin position="512"/>
        <end position="546"/>
    </location>
</feature>
<sequence>MMMERAAEEPAAADASASTFSQVVFTDIPHSYPPSTTVTCRYTYSTAFQPNSRDWVGIFKVGWSTIKDYHTFVWVEQEEGQLTSQAVFKEYYLPKDELEFYQFCYIDSTGQVRGASTPFCFQSAAEQSMGSISSFDTLFVTTQEQVEQNLREKDKLQEELHLMRNENESLRGSLQKQQKETASFKMLNEQKEEERSKLIDEMDQIRAENEKLRNMLQLQKQDNNRLKEELVIKLTKQMELEQQKTTEQKAQDQISCIAAEDKYNRAVMKINQLKEERDNLRKNTDAQSEEIAQLKARLKEGVRDLSKTKDSIQLLQGHNVFGETSYRSFNTMGDERLITEVQNHPILYDTAHPFYKDNNKKERAWGAAGLQPSVANADLLSSEKEKERLAVQLLRLQNVDQSLDKMKRENMELCRRLSQQDSPPNSPLDDMEVQYQALSRQLQDTRMKLEKESRECKKANGLIEHLSNELQQVKQQLMRMASSYELEQRKTSKYEMQIREMNEMFADREILAQGREQEFRLLIQQKEELSRENEALKSDYEKVHESMQTFGNSSTASADSGNMQPDITSLPDDADTTPDHREETEQTQHVSTGPIREQQEGELPPPLVCRHCQERFPGITQEELDQHERSHKVCPFCTMICDSMEQSVFEDHVYGHEL</sequence>
<feature type="region of interest" description="Disordered" evidence="3">
    <location>
        <begin position="550"/>
        <end position="603"/>
    </location>
</feature>
<reference evidence="6" key="3">
    <citation type="submission" date="2025-08" db="UniProtKB">
        <authorList>
            <consortium name="Ensembl"/>
        </authorList>
    </citation>
    <scope>IDENTIFICATION</scope>
    <source>
        <strain evidence="6">HSOK</strain>
    </source>
</reference>
<evidence type="ECO:0000313" key="6">
    <source>
        <dbReference type="Ensembl" id="ENSORLP00015034683.1"/>
    </source>
</evidence>
<reference key="1">
    <citation type="journal article" date="2007" name="Nature">
        <title>The medaka draft genome and insights into vertebrate genome evolution.</title>
        <authorList>
            <person name="Kasahara M."/>
            <person name="Naruse K."/>
            <person name="Sasaki S."/>
            <person name="Nakatani Y."/>
            <person name="Qu W."/>
            <person name="Ahsan B."/>
            <person name="Yamada T."/>
            <person name="Nagayasu Y."/>
            <person name="Doi K."/>
            <person name="Kasai Y."/>
            <person name="Jindo T."/>
            <person name="Kobayashi D."/>
            <person name="Shimada A."/>
            <person name="Toyoda A."/>
            <person name="Kuroki Y."/>
            <person name="Fujiyama A."/>
            <person name="Sasaki T."/>
            <person name="Shimizu A."/>
            <person name="Asakawa S."/>
            <person name="Shimizu N."/>
            <person name="Hashimoto S."/>
            <person name="Yang J."/>
            <person name="Lee Y."/>
            <person name="Matsushima K."/>
            <person name="Sugano S."/>
            <person name="Sakaizumi M."/>
            <person name="Narita T."/>
            <person name="Ohishi K."/>
            <person name="Haga S."/>
            <person name="Ohta F."/>
            <person name="Nomoto H."/>
            <person name="Nogata K."/>
            <person name="Morishita T."/>
            <person name="Endo T."/>
            <person name="Shin-I T."/>
            <person name="Takeda H."/>
            <person name="Morishita S."/>
            <person name="Kohara Y."/>
        </authorList>
    </citation>
    <scope>NUCLEOTIDE SEQUENCE [LARGE SCALE GENOMIC DNA]</scope>
    <source>
        <strain>Hd-rR</strain>
    </source>
</reference>
<reference evidence="6 7" key="2">
    <citation type="submission" date="2017-04" db="EMBL/GenBank/DDBJ databases">
        <title>CpG methylation of centromeres and impact of large insertions on vertebrate speciation.</title>
        <authorList>
            <person name="Ichikawa K."/>
            <person name="Yoshimura J."/>
            <person name="Morishita S."/>
        </authorList>
    </citation>
    <scope>NUCLEOTIDE SEQUENCE</scope>
    <source>
        <strain evidence="6 7">HSOK</strain>
    </source>
</reference>
<dbReference type="Gene3D" id="2.60.40.2840">
    <property type="match status" value="1"/>
</dbReference>
<feature type="coiled-coil region" evidence="2">
    <location>
        <begin position="396"/>
        <end position="487"/>
    </location>
</feature>
<keyword evidence="1 2" id="KW-0175">Coiled coil</keyword>
<evidence type="ECO:0000256" key="3">
    <source>
        <dbReference type="SAM" id="MobiDB-lite"/>
    </source>
</evidence>
<evidence type="ECO:0000313" key="7">
    <source>
        <dbReference type="Proteomes" id="UP000265200"/>
    </source>
</evidence>
<dbReference type="Ensembl" id="ENSORLT00015035687.1">
    <property type="protein sequence ID" value="ENSORLP00015034683.1"/>
    <property type="gene ID" value="ENSORLG00015020830.1"/>
</dbReference>
<feature type="compositionally biased region" description="Basic and acidic residues" evidence="3">
    <location>
        <begin position="577"/>
        <end position="586"/>
    </location>
</feature>
<dbReference type="Pfam" id="PF10545">
    <property type="entry name" value="MADF_DNA_bdg"/>
    <property type="match status" value="1"/>
</dbReference>
<evidence type="ECO:0000259" key="4">
    <source>
        <dbReference type="Pfam" id="PF10545"/>
    </source>
</evidence>
<dbReference type="Proteomes" id="UP000265200">
    <property type="component" value="Chromosome 19"/>
</dbReference>
<dbReference type="SUPFAM" id="SSF57997">
    <property type="entry name" value="Tropomyosin"/>
    <property type="match status" value="1"/>
</dbReference>
<organism evidence="6 7">
    <name type="scientific">Oryzias latipes</name>
    <name type="common">Japanese rice fish</name>
    <name type="synonym">Japanese killifish</name>
    <dbReference type="NCBI Taxonomy" id="8090"/>
    <lineage>
        <taxon>Eukaryota</taxon>
        <taxon>Metazoa</taxon>
        <taxon>Chordata</taxon>
        <taxon>Craniata</taxon>
        <taxon>Vertebrata</taxon>
        <taxon>Euteleostomi</taxon>
        <taxon>Actinopterygii</taxon>
        <taxon>Neopterygii</taxon>
        <taxon>Teleostei</taxon>
        <taxon>Neoteleostei</taxon>
        <taxon>Acanthomorphata</taxon>
        <taxon>Ovalentaria</taxon>
        <taxon>Atherinomorphae</taxon>
        <taxon>Beloniformes</taxon>
        <taxon>Adrianichthyidae</taxon>
        <taxon>Oryziinae</taxon>
        <taxon>Oryzias</taxon>
    </lineage>
</organism>
<accession>A0A3P9JQT6</accession>
<dbReference type="Gene3D" id="1.20.5.170">
    <property type="match status" value="1"/>
</dbReference>
<dbReference type="InterPro" id="IPR041611">
    <property type="entry name" value="SKICH"/>
</dbReference>
<dbReference type="PANTHER" id="PTHR31915:SF10">
    <property type="entry name" value="CALCIUM-BINDING AND COILED-COIL DOMAIN 2"/>
    <property type="match status" value="1"/>
</dbReference>
<feature type="domain" description="SKICH" evidence="5">
    <location>
        <begin position="23"/>
        <end position="121"/>
    </location>
</feature>
<dbReference type="AlphaFoldDB" id="A0A3P9JQT6"/>
<dbReference type="InterPro" id="IPR006578">
    <property type="entry name" value="MADF-dom"/>
</dbReference>
<reference evidence="6" key="4">
    <citation type="submission" date="2025-09" db="UniProtKB">
        <authorList>
            <consortium name="Ensembl"/>
        </authorList>
    </citation>
    <scope>IDENTIFICATION</scope>
    <source>
        <strain evidence="6">HSOK</strain>
    </source>
</reference>
<proteinExistence type="predicted"/>
<dbReference type="PANTHER" id="PTHR31915">
    <property type="entry name" value="SKICH DOMAIN-CONTAINING PROTEIN"/>
    <property type="match status" value="1"/>
</dbReference>
<feature type="domain" description="MADF" evidence="4">
    <location>
        <begin position="337"/>
        <end position="366"/>
    </location>
</feature>
<evidence type="ECO:0000256" key="1">
    <source>
        <dbReference type="ARBA" id="ARBA00023054"/>
    </source>
</evidence>
<feature type="coiled-coil region" evidence="2">
    <location>
        <begin position="139"/>
        <end position="297"/>
    </location>
</feature>
<evidence type="ECO:0000256" key="2">
    <source>
        <dbReference type="SAM" id="Coils"/>
    </source>
</evidence>
<feature type="compositionally biased region" description="Polar residues" evidence="3">
    <location>
        <begin position="550"/>
        <end position="567"/>
    </location>
</feature>
<dbReference type="Pfam" id="PF17751">
    <property type="entry name" value="SKICH"/>
    <property type="match status" value="1"/>
</dbReference>
<evidence type="ECO:0008006" key="8">
    <source>
        <dbReference type="Google" id="ProtNLM"/>
    </source>
</evidence>
<dbReference type="InterPro" id="IPR051002">
    <property type="entry name" value="UBA_autophagy_assoc_protein"/>
</dbReference>
<name>A0A3P9JQT6_ORYLA</name>
<protein>
    <recommendedName>
        <fullName evidence="8">SKICH domain-containing protein</fullName>
    </recommendedName>
</protein>
<evidence type="ECO:0000259" key="5">
    <source>
        <dbReference type="Pfam" id="PF17751"/>
    </source>
</evidence>